<dbReference type="RefSeq" id="XP_033169882.1">
    <property type="nucleotide sequence ID" value="XM_033313991.1"/>
</dbReference>
<organism evidence="2 3">
    <name type="scientific">Drosophila mauritiana</name>
    <name type="common">Fruit fly</name>
    <dbReference type="NCBI Taxonomy" id="7226"/>
    <lineage>
        <taxon>Eukaryota</taxon>
        <taxon>Metazoa</taxon>
        <taxon>Ecdysozoa</taxon>
        <taxon>Arthropoda</taxon>
        <taxon>Hexapoda</taxon>
        <taxon>Insecta</taxon>
        <taxon>Pterygota</taxon>
        <taxon>Neoptera</taxon>
        <taxon>Endopterygota</taxon>
        <taxon>Diptera</taxon>
        <taxon>Brachycera</taxon>
        <taxon>Muscomorpha</taxon>
        <taxon>Ephydroidea</taxon>
        <taxon>Drosophilidae</taxon>
        <taxon>Drosophila</taxon>
        <taxon>Sophophora</taxon>
    </lineage>
</organism>
<reference evidence="3" key="1">
    <citation type="submission" date="2025-08" db="UniProtKB">
        <authorList>
            <consortium name="RefSeq"/>
        </authorList>
    </citation>
    <scope>IDENTIFICATION</scope>
    <source>
        <strain evidence="3">Mau12</strain>
        <tissue evidence="3">Whole Body</tissue>
    </source>
</reference>
<gene>
    <name evidence="3" type="primary">LOC117147189</name>
</gene>
<dbReference type="AlphaFoldDB" id="A0A6P8KSJ7"/>
<feature type="compositionally biased region" description="Polar residues" evidence="1">
    <location>
        <begin position="614"/>
        <end position="627"/>
    </location>
</feature>
<keyword evidence="2" id="KW-1185">Reference proteome</keyword>
<dbReference type="Proteomes" id="UP000515162">
    <property type="component" value="Chromosome X"/>
</dbReference>
<evidence type="ECO:0000313" key="2">
    <source>
        <dbReference type="Proteomes" id="UP000515162"/>
    </source>
</evidence>
<name>A0A6P8KSJ7_DROMA</name>
<feature type="region of interest" description="Disordered" evidence="1">
    <location>
        <begin position="438"/>
        <end position="487"/>
    </location>
</feature>
<feature type="compositionally biased region" description="Polar residues" evidence="1">
    <location>
        <begin position="83"/>
        <end position="97"/>
    </location>
</feature>
<proteinExistence type="predicted"/>
<feature type="region of interest" description="Disordered" evidence="1">
    <location>
        <begin position="596"/>
        <end position="640"/>
    </location>
</feature>
<feature type="compositionally biased region" description="Basic and acidic residues" evidence="1">
    <location>
        <begin position="458"/>
        <end position="473"/>
    </location>
</feature>
<evidence type="ECO:0000256" key="1">
    <source>
        <dbReference type="SAM" id="MobiDB-lite"/>
    </source>
</evidence>
<feature type="region of interest" description="Disordered" evidence="1">
    <location>
        <begin position="62"/>
        <end position="106"/>
    </location>
</feature>
<evidence type="ECO:0000313" key="3">
    <source>
        <dbReference type="RefSeq" id="XP_033169882.1"/>
    </source>
</evidence>
<sequence length="640" mass="70280">MCDVRNLIDLTEWDEPSKETLHEEPEDSVVATNFEVPYDPFDLMEKEACIKGMTLTSQIEEKVSSAERQYPDLESESPPVCMQTDTANASAPGSGETTQKKRSNSSFQKQLLKLNASRSVINTPPHSRSKTEFERTILNENLQMLAAESPLKLIEDDDVMSSSINFEEDLKMLRIPILDALNNAEPKAIAEDNHGNVNKIDVVTQEGQESPQTPIENQSNGKSLSQLLEQLKVLAHEHVERSKWHLFDSAIESIAAVIFGPGGSCLDAKKAESTIPSPYSYTRQGTFDLELQGTKAKRSLDANQIQEEEIDVPGSNVQSFPDAMVCSTATFDGESRLDAFDKDLLPSLPSIPSIPSIPPVSVARKEPFMTELVDETLAQQINELLERHKLANTGMSDHEQQQGVDPRTVILLVNPSNYSSTQVAYTTSNVAKTKPMPLRETNAAGSMRRRSSSLSIQDKSKLPREVLKSDRQVENLPPPRETKNTATVGPMGAAAAFRQRSNSFSTPSNPSTKAYESRRTLMSSRLRNPAINESVTKPSGSVKATKPIKPVIPIMKVTASNESTYLNPFHPRVPETPISSRTKPAQKISCTSTPLPQMRTQQRRSLKPMAMTAGSGSLSNVSYSTPSIRGPSLCKKSGSG</sequence>
<accession>A0A6P8KSJ7</accession>
<dbReference type="GeneID" id="117147189"/>
<protein>
    <submittedName>
        <fullName evidence="3">Uncharacterized protein LOC117147189</fullName>
    </submittedName>
</protein>
<feature type="compositionally biased region" description="Basic and acidic residues" evidence="1">
    <location>
        <begin position="62"/>
        <end position="71"/>
    </location>
</feature>